<accession>A0A645F6V9</accession>
<proteinExistence type="predicted"/>
<dbReference type="InterPro" id="IPR036291">
    <property type="entry name" value="NAD(P)-bd_dom_sf"/>
</dbReference>
<keyword evidence="2" id="KW-0560">Oxidoreductase</keyword>
<dbReference type="PANTHER" id="PTHR10491">
    <property type="entry name" value="DTDP-4-DEHYDRORHAMNOSE REDUCTASE"/>
    <property type="match status" value="1"/>
</dbReference>
<dbReference type="AlphaFoldDB" id="A0A645F6V9"/>
<evidence type="ECO:0000313" key="2">
    <source>
        <dbReference type="EMBL" id="MPN08354.1"/>
    </source>
</evidence>
<dbReference type="SUPFAM" id="SSF51735">
    <property type="entry name" value="NAD(P)-binding Rossmann-fold domains"/>
    <property type="match status" value="1"/>
</dbReference>
<dbReference type="GO" id="GO:0005829">
    <property type="term" value="C:cytosol"/>
    <property type="evidence" value="ECO:0007669"/>
    <property type="project" value="TreeGrafter"/>
</dbReference>
<reference evidence="2" key="1">
    <citation type="submission" date="2019-08" db="EMBL/GenBank/DDBJ databases">
        <authorList>
            <person name="Kucharzyk K."/>
            <person name="Murdoch R.W."/>
            <person name="Higgins S."/>
            <person name="Loffler F."/>
        </authorList>
    </citation>
    <scope>NUCLEOTIDE SEQUENCE</scope>
</reference>
<protein>
    <submittedName>
        <fullName evidence="2">dTDP-4-dehydrorhamnose reductase</fullName>
        <ecNumber evidence="2">1.1.1.133</ecNumber>
    </submittedName>
</protein>
<dbReference type="InterPro" id="IPR005913">
    <property type="entry name" value="dTDP_dehydrorham_reduct"/>
</dbReference>
<evidence type="ECO:0000259" key="1">
    <source>
        <dbReference type="Pfam" id="PF04321"/>
    </source>
</evidence>
<dbReference type="EMBL" id="VSSQ01054396">
    <property type="protein sequence ID" value="MPN08354.1"/>
    <property type="molecule type" value="Genomic_DNA"/>
</dbReference>
<dbReference type="GO" id="GO:0008831">
    <property type="term" value="F:dTDP-4-dehydrorhamnose reductase activity"/>
    <property type="evidence" value="ECO:0007669"/>
    <property type="project" value="UniProtKB-EC"/>
</dbReference>
<dbReference type="PANTHER" id="PTHR10491:SF4">
    <property type="entry name" value="METHIONINE ADENOSYLTRANSFERASE 2 SUBUNIT BETA"/>
    <property type="match status" value="1"/>
</dbReference>
<feature type="domain" description="RmlD-like substrate binding" evidence="1">
    <location>
        <begin position="1"/>
        <end position="117"/>
    </location>
</feature>
<gene>
    <name evidence="2" type="primary">rmlD_24</name>
    <name evidence="2" type="ORF">SDC9_155636</name>
</gene>
<dbReference type="InterPro" id="IPR029903">
    <property type="entry name" value="RmlD-like-bd"/>
</dbReference>
<name>A0A645F6V9_9ZZZZ</name>
<dbReference type="EC" id="1.1.1.133" evidence="2"/>
<sequence length="118" mass="13428">MLKLGKERNEINVVADQIGSPTYTADLAPILCDIVATEKYGTYHATNEGICSWAEFAEEIFRIAKIDCKVNNIKTEEYPTNAMRPKNSRMSKKGLDLAGFNRLPNWEDAVERYLKELK</sequence>
<organism evidence="2">
    <name type="scientific">bioreactor metagenome</name>
    <dbReference type="NCBI Taxonomy" id="1076179"/>
    <lineage>
        <taxon>unclassified sequences</taxon>
        <taxon>metagenomes</taxon>
        <taxon>ecological metagenomes</taxon>
    </lineage>
</organism>
<dbReference type="Pfam" id="PF04321">
    <property type="entry name" value="RmlD_sub_bind"/>
    <property type="match status" value="1"/>
</dbReference>
<dbReference type="GO" id="GO:0019305">
    <property type="term" value="P:dTDP-rhamnose biosynthetic process"/>
    <property type="evidence" value="ECO:0007669"/>
    <property type="project" value="TreeGrafter"/>
</dbReference>
<dbReference type="Gene3D" id="3.90.25.10">
    <property type="entry name" value="UDP-galactose 4-epimerase, domain 1"/>
    <property type="match status" value="1"/>
</dbReference>
<comment type="caution">
    <text evidence="2">The sequence shown here is derived from an EMBL/GenBank/DDBJ whole genome shotgun (WGS) entry which is preliminary data.</text>
</comment>